<feature type="domain" description="NAD(P)-binding" evidence="2">
    <location>
        <begin position="125"/>
        <end position="303"/>
    </location>
</feature>
<reference evidence="3 4" key="1">
    <citation type="submission" date="2018-07" db="EMBL/GenBank/DDBJ databases">
        <title>The complete nuclear genome of the prasinophyte Chloropicon primus (CCMP1205).</title>
        <authorList>
            <person name="Pombert J.-F."/>
            <person name="Otis C."/>
            <person name="Turmel M."/>
            <person name="Lemieux C."/>
        </authorList>
    </citation>
    <scope>NUCLEOTIDE SEQUENCE [LARGE SCALE GENOMIC DNA]</scope>
    <source>
        <strain evidence="3 4">CCMP1205</strain>
    </source>
</reference>
<name>A0A5B8MD52_9CHLO</name>
<dbReference type="InterPro" id="IPR036291">
    <property type="entry name" value="NAD(P)-bd_dom_sf"/>
</dbReference>
<feature type="region of interest" description="Disordered" evidence="1">
    <location>
        <begin position="88"/>
        <end position="117"/>
    </location>
</feature>
<accession>A0A5B8MD52</accession>
<dbReference type="PANTHER" id="PTHR47869:SF2">
    <property type="entry name" value="OS03G0410700 PROTEIN"/>
    <property type="match status" value="1"/>
</dbReference>
<dbReference type="SUPFAM" id="SSF51735">
    <property type="entry name" value="NAD(P)-binding Rossmann-fold domains"/>
    <property type="match status" value="1"/>
</dbReference>
<dbReference type="Gene3D" id="3.40.50.720">
    <property type="entry name" value="NAD(P)-binding Rossmann-like Domain"/>
    <property type="match status" value="1"/>
</dbReference>
<protein>
    <recommendedName>
        <fullName evidence="2">NAD(P)-binding domain-containing protein</fullName>
    </recommendedName>
</protein>
<evidence type="ECO:0000259" key="2">
    <source>
        <dbReference type="Pfam" id="PF13460"/>
    </source>
</evidence>
<dbReference type="Proteomes" id="UP000316726">
    <property type="component" value="Chromosome 1"/>
</dbReference>
<dbReference type="InterPro" id="IPR016040">
    <property type="entry name" value="NAD(P)-bd_dom"/>
</dbReference>
<sequence>MASTTRAKGALQWVQAAGARPRRAGGRCGRGALPRISATPEDGDAGASGSEKKKGFLDLTFGEELLDFMEAGPKMRKWYGAPEKGTDVLDLSAKRPETKEGGERLEGDDSEGDDSERDAVLVVDANGKLGEEVVLQLILKRVKVKALVRSEEDASNSFGEYATCVESSLDDRTSLRRLLRGVKSLVVTGGMGFDKGERLMEACKSAGVEQVVLLSSYNNREGFLGGLFVSKEQSQLEDRERERIVAESGVPFSIIRAGDLADSSPSLQGGKLLEVSLGEKANRKLGGSLPRSELASASVACLAFGAKNLVVELAEGEGEGTPAADTFLVDVNSDEDWSLVFERR</sequence>
<evidence type="ECO:0000313" key="4">
    <source>
        <dbReference type="Proteomes" id="UP000316726"/>
    </source>
</evidence>
<gene>
    <name evidence="3" type="ORF">A3770_01p09070</name>
</gene>
<dbReference type="PANTHER" id="PTHR47869">
    <property type="entry name" value="OS03G0410700 PROTEIN"/>
    <property type="match status" value="1"/>
</dbReference>
<organism evidence="3 4">
    <name type="scientific">Chloropicon primus</name>
    <dbReference type="NCBI Taxonomy" id="1764295"/>
    <lineage>
        <taxon>Eukaryota</taxon>
        <taxon>Viridiplantae</taxon>
        <taxon>Chlorophyta</taxon>
        <taxon>Chloropicophyceae</taxon>
        <taxon>Chloropicales</taxon>
        <taxon>Chloropicaceae</taxon>
        <taxon>Chloropicon</taxon>
    </lineage>
</organism>
<dbReference type="AlphaFoldDB" id="A0A5B8MD52"/>
<proteinExistence type="predicted"/>
<keyword evidence="4" id="KW-1185">Reference proteome</keyword>
<dbReference type="Pfam" id="PF13460">
    <property type="entry name" value="NAD_binding_10"/>
    <property type="match status" value="1"/>
</dbReference>
<dbReference type="OrthoDB" id="2019800at2759"/>
<dbReference type="EMBL" id="CP031034">
    <property type="protein sequence ID" value="QDZ18389.1"/>
    <property type="molecule type" value="Genomic_DNA"/>
</dbReference>
<feature type="compositionally biased region" description="Basic and acidic residues" evidence="1">
    <location>
        <begin position="88"/>
        <end position="107"/>
    </location>
</feature>
<feature type="region of interest" description="Disordered" evidence="1">
    <location>
        <begin position="1"/>
        <end position="53"/>
    </location>
</feature>
<evidence type="ECO:0000256" key="1">
    <source>
        <dbReference type="SAM" id="MobiDB-lite"/>
    </source>
</evidence>
<evidence type="ECO:0000313" key="3">
    <source>
        <dbReference type="EMBL" id="QDZ18389.1"/>
    </source>
</evidence>